<keyword evidence="2" id="KW-1185">Reference proteome</keyword>
<dbReference type="RefSeq" id="WP_317835806.1">
    <property type="nucleotide sequence ID" value="NZ_CP136920.1"/>
</dbReference>
<sequence length="319" mass="35811">MKLLFLLAGISIIITSIRAQELMEQSTFATSYQSEQISASQVIYMINKAADLLKKDPEAAIKAFQQNDTGPWNRDNFGLFVLHVNSGEIVASPSSYDNKDEAGYFLDPREINGKAFAHAAMVKTLDNTSKTYTRNLHIVHDPFNDGSGDFYVMTLPNLEGHNYVLCAGQENWGMERQFVQKMVSDAVDLVQISGEKAFETFNKQSWIFQFPKSHIFVLNSDGSLAYDSGFNRTLAPSKYTKDESAFVFGIIGKVMNQRTGMWTYDTWPVRNQKLAEEGYGDPKWYYAKAATYRGKTYIVGTGLHATDPDAAAKFAQDKN</sequence>
<dbReference type="Proteomes" id="UP001304300">
    <property type="component" value="Chromosome"/>
</dbReference>
<organism evidence="1 2">
    <name type="scientific">Rubellicoccus peritrichatus</name>
    <dbReference type="NCBI Taxonomy" id="3080537"/>
    <lineage>
        <taxon>Bacteria</taxon>
        <taxon>Pseudomonadati</taxon>
        <taxon>Verrucomicrobiota</taxon>
        <taxon>Opitutia</taxon>
        <taxon>Puniceicoccales</taxon>
        <taxon>Cerasicoccaceae</taxon>
        <taxon>Rubellicoccus</taxon>
    </lineage>
</organism>
<gene>
    <name evidence="1" type="ORF">RZN69_09180</name>
</gene>
<dbReference type="KEGG" id="puo:RZN69_09180"/>
<dbReference type="EMBL" id="CP136920">
    <property type="protein sequence ID" value="WOO43261.1"/>
    <property type="molecule type" value="Genomic_DNA"/>
</dbReference>
<evidence type="ECO:0000313" key="2">
    <source>
        <dbReference type="Proteomes" id="UP001304300"/>
    </source>
</evidence>
<reference evidence="1 2" key="1">
    <citation type="submission" date="2023-10" db="EMBL/GenBank/DDBJ databases">
        <title>Rubellicoccus peritrichatus gen. nov., sp. nov., isolated from an algae of coral reef tank.</title>
        <authorList>
            <person name="Luo J."/>
        </authorList>
    </citation>
    <scope>NUCLEOTIDE SEQUENCE [LARGE SCALE GENOMIC DNA]</scope>
    <source>
        <strain evidence="1 2">CR14</strain>
    </source>
</reference>
<proteinExistence type="predicted"/>
<dbReference type="AlphaFoldDB" id="A0AAQ3QVB2"/>
<accession>A0AAQ3QVB2</accession>
<evidence type="ECO:0000313" key="1">
    <source>
        <dbReference type="EMBL" id="WOO43261.1"/>
    </source>
</evidence>
<name>A0AAQ3QVB2_9BACT</name>
<evidence type="ECO:0008006" key="3">
    <source>
        <dbReference type="Google" id="ProtNLM"/>
    </source>
</evidence>
<protein>
    <recommendedName>
        <fullName evidence="3">Single Cache domain-containing protein</fullName>
    </recommendedName>
</protein>